<dbReference type="HOGENOM" id="CLU_3099372_0_0_0"/>
<proteinExistence type="predicted"/>
<dbReference type="AlphaFoldDB" id="G8P1I9"/>
<dbReference type="STRING" id="682795.AciX8_0373"/>
<gene>
    <name evidence="1" type="ordered locus">AciX8_0373</name>
</gene>
<dbReference type="KEGG" id="gma:AciX8_0373"/>
<accession>G8P1I9</accession>
<name>G8P1I9_GRAMM</name>
<organism evidence="1 2">
    <name type="scientific">Granulicella mallensis (strain ATCC BAA-1857 / DSM 23137 / MP5ACTX8)</name>
    <dbReference type="NCBI Taxonomy" id="682795"/>
    <lineage>
        <taxon>Bacteria</taxon>
        <taxon>Pseudomonadati</taxon>
        <taxon>Acidobacteriota</taxon>
        <taxon>Terriglobia</taxon>
        <taxon>Terriglobales</taxon>
        <taxon>Acidobacteriaceae</taxon>
        <taxon>Granulicella</taxon>
    </lineage>
</organism>
<dbReference type="EMBL" id="CP003130">
    <property type="protein sequence ID" value="AEU34728.1"/>
    <property type="molecule type" value="Genomic_DNA"/>
</dbReference>
<dbReference type="Proteomes" id="UP000007113">
    <property type="component" value="Chromosome"/>
</dbReference>
<evidence type="ECO:0000313" key="2">
    <source>
        <dbReference type="Proteomes" id="UP000007113"/>
    </source>
</evidence>
<protein>
    <submittedName>
        <fullName evidence="1">Uncharacterized protein</fullName>
    </submittedName>
</protein>
<keyword evidence="2" id="KW-1185">Reference proteome</keyword>
<evidence type="ECO:0000313" key="1">
    <source>
        <dbReference type="EMBL" id="AEU34728.1"/>
    </source>
</evidence>
<reference evidence="1" key="1">
    <citation type="submission" date="2011-11" db="EMBL/GenBank/DDBJ databases">
        <title>Complete sequence of Granulicella mallensis MP5ACTX8.</title>
        <authorList>
            <consortium name="US DOE Joint Genome Institute"/>
            <person name="Lucas S."/>
            <person name="Copeland A."/>
            <person name="Lapidus A."/>
            <person name="Cheng J.-F."/>
            <person name="Goodwin L."/>
            <person name="Pitluck S."/>
            <person name="Peters L."/>
            <person name="Lu M."/>
            <person name="Detter J.C."/>
            <person name="Han C."/>
            <person name="Tapia R."/>
            <person name="Land M."/>
            <person name="Hauser L."/>
            <person name="Kyrpides N."/>
            <person name="Ivanova N."/>
            <person name="Mikhailova N."/>
            <person name="Pagani I."/>
            <person name="Rawat S."/>
            <person name="Mannisto M."/>
            <person name="Haggblom M."/>
            <person name="Woyke T."/>
        </authorList>
    </citation>
    <scope>NUCLEOTIDE SEQUENCE [LARGE SCALE GENOMIC DNA]</scope>
    <source>
        <strain evidence="1">MP5ACTX8</strain>
    </source>
</reference>
<sequence>MATLKKNHLHQKRCLLFPYAGRNPVATIRAKGVASLAFSPFEIKQDEQFEI</sequence>